<dbReference type="Proteomes" id="UP000215335">
    <property type="component" value="Unassembled WGS sequence"/>
</dbReference>
<proteinExistence type="predicted"/>
<comment type="caution">
    <text evidence="1">The sequence shown here is derived from an EMBL/GenBank/DDBJ whole genome shotgun (WGS) entry which is preliminary data.</text>
</comment>
<accession>A0A232EXI2</accession>
<dbReference type="AlphaFoldDB" id="A0A232EXI2"/>
<gene>
    <name evidence="1" type="ORF">TSAR_005768</name>
</gene>
<reference evidence="1 2" key="1">
    <citation type="journal article" date="2017" name="Curr. Biol.">
        <title>The Evolution of Venom by Co-option of Single-Copy Genes.</title>
        <authorList>
            <person name="Martinson E.O."/>
            <person name="Mrinalini"/>
            <person name="Kelkar Y.D."/>
            <person name="Chang C.H."/>
            <person name="Werren J.H."/>
        </authorList>
    </citation>
    <scope>NUCLEOTIDE SEQUENCE [LARGE SCALE GENOMIC DNA]</scope>
    <source>
        <strain evidence="1 2">Alberta</strain>
        <tissue evidence="1">Whole body</tissue>
    </source>
</reference>
<keyword evidence="2" id="KW-1185">Reference proteome</keyword>
<protein>
    <submittedName>
        <fullName evidence="1">Uncharacterized protein</fullName>
    </submittedName>
</protein>
<sequence length="21" mass="2517">MTRDGFRTLPRCWANLARSKH</sequence>
<evidence type="ECO:0000313" key="2">
    <source>
        <dbReference type="Proteomes" id="UP000215335"/>
    </source>
</evidence>
<dbReference type="EMBL" id="NNAY01001742">
    <property type="protein sequence ID" value="OXU23055.1"/>
    <property type="molecule type" value="Genomic_DNA"/>
</dbReference>
<organism evidence="1 2">
    <name type="scientific">Trichomalopsis sarcophagae</name>
    <dbReference type="NCBI Taxonomy" id="543379"/>
    <lineage>
        <taxon>Eukaryota</taxon>
        <taxon>Metazoa</taxon>
        <taxon>Ecdysozoa</taxon>
        <taxon>Arthropoda</taxon>
        <taxon>Hexapoda</taxon>
        <taxon>Insecta</taxon>
        <taxon>Pterygota</taxon>
        <taxon>Neoptera</taxon>
        <taxon>Endopterygota</taxon>
        <taxon>Hymenoptera</taxon>
        <taxon>Apocrita</taxon>
        <taxon>Proctotrupomorpha</taxon>
        <taxon>Chalcidoidea</taxon>
        <taxon>Pteromalidae</taxon>
        <taxon>Pteromalinae</taxon>
        <taxon>Trichomalopsis</taxon>
    </lineage>
</organism>
<name>A0A232EXI2_9HYME</name>
<evidence type="ECO:0000313" key="1">
    <source>
        <dbReference type="EMBL" id="OXU23055.1"/>
    </source>
</evidence>